<organism evidence="4 5">
    <name type="scientific">Rubrivivax benzoatilyticus</name>
    <dbReference type="NCBI Taxonomy" id="316997"/>
    <lineage>
        <taxon>Bacteria</taxon>
        <taxon>Pseudomonadati</taxon>
        <taxon>Pseudomonadota</taxon>
        <taxon>Betaproteobacteria</taxon>
        <taxon>Burkholderiales</taxon>
        <taxon>Sphaerotilaceae</taxon>
        <taxon>Rubrivivax</taxon>
    </lineage>
</organism>
<feature type="compositionally biased region" description="Low complexity" evidence="3">
    <location>
        <begin position="205"/>
        <end position="238"/>
    </location>
</feature>
<dbReference type="Gene3D" id="3.10.490.10">
    <property type="entry name" value="Gamma-glutamyl cyclotransferase-like"/>
    <property type="match status" value="1"/>
</dbReference>
<gene>
    <name evidence="4" type="ORF">G7087_12370</name>
</gene>
<accession>A0ABX0HVY8</accession>
<sequence length="238" mass="26039">MSACPHDPAARLALLRAQWGGRGDLWVFGYASLIWRPEFEAAEHRPALVRGWHRAFRMRSQINRGTPQQPGLVFALMAGGACRGFVYRMRPETADAELQRLWDREMVGGGIYDPRFLPCETAQGTVPALAFTLSRRSEHYTGRLCDEEVLAILRHARGRYGTTLQYLAETAAALRDRGVHDREIERLMRLAACAGLVGRGGDQPASARRNGQRGASRSSSGSTATSTPASSTSTPTAG</sequence>
<dbReference type="Pfam" id="PF04752">
    <property type="entry name" value="ChaC"/>
    <property type="match status" value="1"/>
</dbReference>
<dbReference type="SUPFAM" id="SSF110857">
    <property type="entry name" value="Gamma-glutamyl cyclotransferase-like"/>
    <property type="match status" value="1"/>
</dbReference>
<keyword evidence="5" id="KW-1185">Reference proteome</keyword>
<dbReference type="EMBL" id="JAAOCD010000005">
    <property type="protein sequence ID" value="NHK99173.1"/>
    <property type="molecule type" value="Genomic_DNA"/>
</dbReference>
<dbReference type="InterPro" id="IPR036568">
    <property type="entry name" value="GGCT-like_sf"/>
</dbReference>
<protein>
    <recommendedName>
        <fullName evidence="1">glutathione-specific gamma-glutamylcyclotransferase</fullName>
        <ecNumber evidence="1">4.3.2.7</ecNumber>
    </recommendedName>
</protein>
<evidence type="ECO:0000313" key="4">
    <source>
        <dbReference type="EMBL" id="NHK99173.1"/>
    </source>
</evidence>
<evidence type="ECO:0000256" key="1">
    <source>
        <dbReference type="ARBA" id="ARBA00012344"/>
    </source>
</evidence>
<keyword evidence="2" id="KW-0456">Lyase</keyword>
<dbReference type="InterPro" id="IPR013024">
    <property type="entry name" value="GGCT-like"/>
</dbReference>
<comment type="caution">
    <text evidence="4">The sequence shown here is derived from an EMBL/GenBank/DDBJ whole genome shotgun (WGS) entry which is preliminary data.</text>
</comment>
<evidence type="ECO:0000313" key="5">
    <source>
        <dbReference type="Proteomes" id="UP000802098"/>
    </source>
</evidence>
<name>A0ABX0HVY8_9BURK</name>
<evidence type="ECO:0000256" key="3">
    <source>
        <dbReference type="SAM" id="MobiDB-lite"/>
    </source>
</evidence>
<dbReference type="EC" id="4.3.2.7" evidence="1"/>
<proteinExistence type="predicted"/>
<feature type="region of interest" description="Disordered" evidence="3">
    <location>
        <begin position="198"/>
        <end position="238"/>
    </location>
</feature>
<evidence type="ECO:0000256" key="2">
    <source>
        <dbReference type="ARBA" id="ARBA00023239"/>
    </source>
</evidence>
<dbReference type="RefSeq" id="WP_009858188.1">
    <property type="nucleotide sequence ID" value="NZ_JAAOCD010000005.1"/>
</dbReference>
<dbReference type="PANTHER" id="PTHR12192">
    <property type="entry name" value="CATION TRANSPORT PROTEIN CHAC-RELATED"/>
    <property type="match status" value="1"/>
</dbReference>
<dbReference type="PANTHER" id="PTHR12192:SF2">
    <property type="entry name" value="GLUTATHIONE-SPECIFIC GAMMA-GLUTAMYLCYCLOTRANSFERASE 2"/>
    <property type="match status" value="1"/>
</dbReference>
<dbReference type="CDD" id="cd06661">
    <property type="entry name" value="GGCT_like"/>
    <property type="match status" value="1"/>
</dbReference>
<dbReference type="Proteomes" id="UP000802098">
    <property type="component" value="Unassembled WGS sequence"/>
</dbReference>
<dbReference type="InterPro" id="IPR006840">
    <property type="entry name" value="ChaC"/>
</dbReference>
<reference evidence="4 5" key="1">
    <citation type="submission" date="2020-03" db="EMBL/GenBank/DDBJ databases">
        <title>Rubrivivax benzoatilyticus JA2 (sequenced after 10 years sub-culturing).</title>
        <authorList>
            <person name="Gupta D."/>
            <person name="Chintalapati S."/>
            <person name="Chintalapati V.R."/>
        </authorList>
    </citation>
    <scope>NUCLEOTIDE SEQUENCE [LARGE SCALE GENOMIC DNA]</scope>
    <source>
        <strain evidence="4 5">JA2-Mal</strain>
    </source>
</reference>